<evidence type="ECO:0000256" key="2">
    <source>
        <dbReference type="SAM" id="SignalP"/>
    </source>
</evidence>
<sequence length="162" mass="17504">MKFTLKPLAMATLMLSACTSLPAPPVAIPVPAIAPPTATPSPETPVCSLTVGLSKFSAPNTASTCASDRLLNLAQQMMNTHSDINRVQSQLDALLAQELEPANRSFALILASQLSERKRLNNLLDKQTAATKEQQKRANDLAAKLDALKEMEKELLERSKKP</sequence>
<dbReference type="PROSITE" id="PS51257">
    <property type="entry name" value="PROKAR_LIPOPROTEIN"/>
    <property type="match status" value="1"/>
</dbReference>
<dbReference type="Proteomes" id="UP000515917">
    <property type="component" value="Chromosome"/>
</dbReference>
<feature type="coiled-coil region" evidence="1">
    <location>
        <begin position="117"/>
        <end position="158"/>
    </location>
</feature>
<proteinExistence type="predicted"/>
<feature type="signal peptide" evidence="2">
    <location>
        <begin position="1"/>
        <end position="22"/>
    </location>
</feature>
<evidence type="ECO:0000313" key="4">
    <source>
        <dbReference type="Proteomes" id="UP000515917"/>
    </source>
</evidence>
<dbReference type="AlphaFoldDB" id="A0A7G3G536"/>
<keyword evidence="2" id="KW-0732">Signal</keyword>
<evidence type="ECO:0000256" key="1">
    <source>
        <dbReference type="SAM" id="Coils"/>
    </source>
</evidence>
<keyword evidence="1" id="KW-0175">Coiled coil</keyword>
<name>A0A7G3G536_9NEIS</name>
<evidence type="ECO:0008006" key="5">
    <source>
        <dbReference type="Google" id="ProtNLM"/>
    </source>
</evidence>
<gene>
    <name evidence="3" type="ORF">C1H71_00865</name>
</gene>
<keyword evidence="4" id="KW-1185">Reference proteome</keyword>
<protein>
    <recommendedName>
        <fullName evidence="5">Lipoprotein</fullName>
    </recommendedName>
</protein>
<dbReference type="EMBL" id="CP025781">
    <property type="protein sequence ID" value="QBC42249.1"/>
    <property type="molecule type" value="Genomic_DNA"/>
</dbReference>
<feature type="chain" id="PRO_5028912164" description="Lipoprotein" evidence="2">
    <location>
        <begin position="23"/>
        <end position="162"/>
    </location>
</feature>
<organism evidence="3 4">
    <name type="scientific">Iodobacter fluviatilis</name>
    <dbReference type="NCBI Taxonomy" id="537"/>
    <lineage>
        <taxon>Bacteria</taxon>
        <taxon>Pseudomonadati</taxon>
        <taxon>Pseudomonadota</taxon>
        <taxon>Betaproteobacteria</taxon>
        <taxon>Neisseriales</taxon>
        <taxon>Chitinibacteraceae</taxon>
        <taxon>Iodobacter</taxon>
    </lineage>
</organism>
<reference evidence="3 4" key="1">
    <citation type="submission" date="2018-01" db="EMBL/GenBank/DDBJ databases">
        <title>Genome sequence of Iodobacter sp. strain PCH194 isolated from Indian Trans-Himalaya.</title>
        <authorList>
            <person name="Kumar V."/>
            <person name="Thakur V."/>
            <person name="Kumar S."/>
            <person name="Singh D."/>
        </authorList>
    </citation>
    <scope>NUCLEOTIDE SEQUENCE [LARGE SCALE GENOMIC DNA]</scope>
    <source>
        <strain evidence="3 4">PCH194</strain>
    </source>
</reference>
<accession>A0A7G3G536</accession>
<dbReference type="RefSeq" id="WP_130104875.1">
    <property type="nucleotide sequence ID" value="NZ_CP025781.1"/>
</dbReference>
<evidence type="ECO:0000313" key="3">
    <source>
        <dbReference type="EMBL" id="QBC42249.1"/>
    </source>
</evidence>
<dbReference type="KEGG" id="ifl:C1H71_00865"/>